<organism evidence="1 2">
    <name type="scientific">Paraburkholderia acidiphila</name>
    <dbReference type="NCBI Taxonomy" id="2571747"/>
    <lineage>
        <taxon>Bacteria</taxon>
        <taxon>Pseudomonadati</taxon>
        <taxon>Pseudomonadota</taxon>
        <taxon>Betaproteobacteria</taxon>
        <taxon>Burkholderiales</taxon>
        <taxon>Burkholderiaceae</taxon>
        <taxon>Paraburkholderia</taxon>
    </lineage>
</organism>
<dbReference type="OrthoDB" id="9103759at2"/>
<protein>
    <submittedName>
        <fullName evidence="1">Uncharacterized protein</fullName>
    </submittedName>
</protein>
<reference evidence="1 2" key="1">
    <citation type="submission" date="2019-12" db="EMBL/GenBank/DDBJ databases">
        <title>Paraburkholderia acidiphila 7Q-K02 sp. nov and Paraburkholderia acidisoli DHF22 sp. nov., two strains isolated from forest soil.</title>
        <authorList>
            <person name="Gao Z."/>
            <person name="Qiu L."/>
        </authorList>
    </citation>
    <scope>NUCLEOTIDE SEQUENCE [LARGE SCALE GENOMIC DNA]</scope>
    <source>
        <strain evidence="1 2">7Q-K02</strain>
    </source>
</reference>
<gene>
    <name evidence="1" type="ORF">FAZ97_25940</name>
</gene>
<dbReference type="Proteomes" id="UP000434209">
    <property type="component" value="Chromosome 3"/>
</dbReference>
<accession>A0A7Z2GB20</accession>
<keyword evidence="2" id="KW-1185">Reference proteome</keyword>
<proteinExistence type="predicted"/>
<dbReference type="KEGG" id="pacp:FAZ97_25940"/>
<evidence type="ECO:0000313" key="1">
    <source>
        <dbReference type="EMBL" id="QGZ58437.1"/>
    </source>
</evidence>
<dbReference type="RefSeq" id="WP_158761372.1">
    <property type="nucleotide sequence ID" value="NZ_CP046911.1"/>
</dbReference>
<dbReference type="AlphaFoldDB" id="A0A7Z2GB20"/>
<name>A0A7Z2GB20_9BURK</name>
<sequence length="104" mass="11618">MFKNIGETYLDLVGDRTRVQTSRVTQTLFVKDRLGSQLLLITQHGKPQAAFPATDRNIEVVLCAGLRIHEYVMLDGQIDYQEIAESREHFEDAAEGIAFGAAHA</sequence>
<dbReference type="EMBL" id="CP046911">
    <property type="protein sequence ID" value="QGZ58437.1"/>
    <property type="molecule type" value="Genomic_DNA"/>
</dbReference>
<evidence type="ECO:0000313" key="2">
    <source>
        <dbReference type="Proteomes" id="UP000434209"/>
    </source>
</evidence>